<gene>
    <name evidence="2" type="ORF">LCGC14_2970170</name>
</gene>
<evidence type="ECO:0000313" key="2">
    <source>
        <dbReference type="EMBL" id="KKK65833.1"/>
    </source>
</evidence>
<proteinExistence type="predicted"/>
<reference evidence="2" key="1">
    <citation type="journal article" date="2015" name="Nature">
        <title>Complex archaea that bridge the gap between prokaryotes and eukaryotes.</title>
        <authorList>
            <person name="Spang A."/>
            <person name="Saw J.H."/>
            <person name="Jorgensen S.L."/>
            <person name="Zaremba-Niedzwiedzka K."/>
            <person name="Martijn J."/>
            <person name="Lind A.E."/>
            <person name="van Eijk R."/>
            <person name="Schleper C."/>
            <person name="Guy L."/>
            <person name="Ettema T.J."/>
        </authorList>
    </citation>
    <scope>NUCLEOTIDE SEQUENCE</scope>
</reference>
<name>A0A0F8XAK1_9ZZZZ</name>
<dbReference type="SMART" id="SM00507">
    <property type="entry name" value="HNHc"/>
    <property type="match status" value="1"/>
</dbReference>
<evidence type="ECO:0000259" key="1">
    <source>
        <dbReference type="SMART" id="SM00507"/>
    </source>
</evidence>
<dbReference type="CDD" id="cd00085">
    <property type="entry name" value="HNHc"/>
    <property type="match status" value="1"/>
</dbReference>
<dbReference type="AlphaFoldDB" id="A0A0F8XAK1"/>
<organism evidence="2">
    <name type="scientific">marine sediment metagenome</name>
    <dbReference type="NCBI Taxonomy" id="412755"/>
    <lineage>
        <taxon>unclassified sequences</taxon>
        <taxon>metagenomes</taxon>
        <taxon>ecological metagenomes</taxon>
    </lineage>
</organism>
<feature type="domain" description="HNH nuclease" evidence="1">
    <location>
        <begin position="80"/>
        <end position="134"/>
    </location>
</feature>
<comment type="caution">
    <text evidence="2">The sequence shown here is derived from an EMBL/GenBank/DDBJ whole genome shotgun (WGS) entry which is preliminary data.</text>
</comment>
<protein>
    <recommendedName>
        <fullName evidence="1">HNH nuclease domain-containing protein</fullName>
    </recommendedName>
</protein>
<accession>A0A0F8XAK1</accession>
<dbReference type="EMBL" id="LAZR01060363">
    <property type="protein sequence ID" value="KKK65833.1"/>
    <property type="molecule type" value="Genomic_DNA"/>
</dbReference>
<sequence>GWNKGLTKETDPRVAVHAKKLKGRPSWNKGRKCPQISATNKGRLLRGPVTLEERVRSSRTIVSDEQLFVVGKWRSSATLKARILLRGVEEICVACGLMPTWAEKPLTLQLDHANGDSKDNRFENLRFLCPNCHSQTSTFGGKRNAKTKGLYASLRAAGKPLPKPRKSKRQRLTTSVACRS</sequence>
<feature type="non-terminal residue" evidence="2">
    <location>
        <position position="1"/>
    </location>
</feature>
<dbReference type="InterPro" id="IPR003615">
    <property type="entry name" value="HNH_nuc"/>
</dbReference>